<evidence type="ECO:0000256" key="1">
    <source>
        <dbReference type="SAM" id="SignalP"/>
    </source>
</evidence>
<dbReference type="OMA" id="LLKPYCK"/>
<proteinExistence type="predicted"/>
<dbReference type="Proteomes" id="UP000008237">
    <property type="component" value="Unassembled WGS sequence"/>
</dbReference>
<evidence type="ECO:0000313" key="2">
    <source>
        <dbReference type="EMBL" id="EFN86155.1"/>
    </source>
</evidence>
<evidence type="ECO:0000313" key="3">
    <source>
        <dbReference type="Proteomes" id="UP000008237"/>
    </source>
</evidence>
<keyword evidence="3" id="KW-1185">Reference proteome</keyword>
<dbReference type="EMBL" id="GL447689">
    <property type="protein sequence ID" value="EFN86155.1"/>
    <property type="molecule type" value="Genomic_DNA"/>
</dbReference>
<reference evidence="2 3" key="1">
    <citation type="journal article" date="2010" name="Science">
        <title>Genomic comparison of the ants Camponotus floridanus and Harpegnathos saltator.</title>
        <authorList>
            <person name="Bonasio R."/>
            <person name="Zhang G."/>
            <person name="Ye C."/>
            <person name="Mutti N.S."/>
            <person name="Fang X."/>
            <person name="Qin N."/>
            <person name="Donahue G."/>
            <person name="Yang P."/>
            <person name="Li Q."/>
            <person name="Li C."/>
            <person name="Zhang P."/>
            <person name="Huang Z."/>
            <person name="Berger S.L."/>
            <person name="Reinberg D."/>
            <person name="Wang J."/>
            <person name="Liebig J."/>
        </authorList>
    </citation>
    <scope>NUCLEOTIDE SEQUENCE [LARGE SCALE GENOMIC DNA]</scope>
    <source>
        <strain evidence="2 3">R22 G/1</strain>
    </source>
</reference>
<feature type="chain" id="PRO_5003158170" description="DUF4789 domain-containing protein" evidence="1">
    <location>
        <begin position="22"/>
        <end position="90"/>
    </location>
</feature>
<feature type="signal peptide" evidence="1">
    <location>
        <begin position="1"/>
        <end position="21"/>
    </location>
</feature>
<protein>
    <recommendedName>
        <fullName evidence="4">DUF4789 domain-containing protein</fullName>
    </recommendedName>
</protein>
<name>E2BDU9_HARSA</name>
<organism evidence="3">
    <name type="scientific">Harpegnathos saltator</name>
    <name type="common">Jerdon's jumping ant</name>
    <dbReference type="NCBI Taxonomy" id="610380"/>
    <lineage>
        <taxon>Eukaryota</taxon>
        <taxon>Metazoa</taxon>
        <taxon>Ecdysozoa</taxon>
        <taxon>Arthropoda</taxon>
        <taxon>Hexapoda</taxon>
        <taxon>Insecta</taxon>
        <taxon>Pterygota</taxon>
        <taxon>Neoptera</taxon>
        <taxon>Endopterygota</taxon>
        <taxon>Hymenoptera</taxon>
        <taxon>Apocrita</taxon>
        <taxon>Aculeata</taxon>
        <taxon>Formicoidea</taxon>
        <taxon>Formicidae</taxon>
        <taxon>Ponerinae</taxon>
        <taxon>Ponerini</taxon>
        <taxon>Harpegnathos</taxon>
    </lineage>
</organism>
<gene>
    <name evidence="2" type="ORF">EAI_13627</name>
</gene>
<dbReference type="InParanoid" id="E2BDU9"/>
<dbReference type="AlphaFoldDB" id="E2BDU9"/>
<accession>E2BDU9</accession>
<sequence>MHLSASFVLITVCLLVHSTVGITEMINSDSFYFPDQADYIKLATKCPDNMILWPYNRQCYKEGDEGPCNVGRVLVFDRRLLKPYCKDLIF</sequence>
<evidence type="ECO:0008006" key="4">
    <source>
        <dbReference type="Google" id="ProtNLM"/>
    </source>
</evidence>
<keyword evidence="1" id="KW-0732">Signal</keyword>